<accession>A0ABW1NC84</accession>
<proteinExistence type="predicted"/>
<organism evidence="1 2">
    <name type="scientific">Sphaerisporangium aureirubrum</name>
    <dbReference type="NCBI Taxonomy" id="1544736"/>
    <lineage>
        <taxon>Bacteria</taxon>
        <taxon>Bacillati</taxon>
        <taxon>Actinomycetota</taxon>
        <taxon>Actinomycetes</taxon>
        <taxon>Streptosporangiales</taxon>
        <taxon>Streptosporangiaceae</taxon>
        <taxon>Sphaerisporangium</taxon>
    </lineage>
</organism>
<name>A0ABW1NC84_9ACTN</name>
<dbReference type="RefSeq" id="WP_380746932.1">
    <property type="nucleotide sequence ID" value="NZ_JBHSRF010000003.1"/>
</dbReference>
<comment type="caution">
    <text evidence="1">The sequence shown here is derived from an EMBL/GenBank/DDBJ whole genome shotgun (WGS) entry which is preliminary data.</text>
</comment>
<dbReference type="Proteomes" id="UP001596137">
    <property type="component" value="Unassembled WGS sequence"/>
</dbReference>
<reference evidence="2" key="1">
    <citation type="journal article" date="2019" name="Int. J. Syst. Evol. Microbiol.">
        <title>The Global Catalogue of Microorganisms (GCM) 10K type strain sequencing project: providing services to taxonomists for standard genome sequencing and annotation.</title>
        <authorList>
            <consortium name="The Broad Institute Genomics Platform"/>
            <consortium name="The Broad Institute Genome Sequencing Center for Infectious Disease"/>
            <person name="Wu L."/>
            <person name="Ma J."/>
        </authorList>
    </citation>
    <scope>NUCLEOTIDE SEQUENCE [LARGE SCALE GENOMIC DNA]</scope>
    <source>
        <strain evidence="2">JCM 30346</strain>
    </source>
</reference>
<protein>
    <recommendedName>
        <fullName evidence="3">Minor tail protein</fullName>
    </recommendedName>
</protein>
<evidence type="ECO:0008006" key="3">
    <source>
        <dbReference type="Google" id="ProtNLM"/>
    </source>
</evidence>
<keyword evidence="2" id="KW-1185">Reference proteome</keyword>
<gene>
    <name evidence="1" type="ORF">ACFP1K_03205</name>
</gene>
<sequence length="483" mass="52219">MSALTYTVLTDPTSLEASVDGRTPSTGTVYLMVTNTGEEVAWLRIEVRVPVGDAAGHLTPELGTIDPKGEYTETLDTQTDFQIEPDTQPVNIQQKGANVLEVTPQSGLISAFAPGDYMLLTLENVTVAPAAGVVVLIVREILKTDTGWETKYAAVPLVKATAKEIPAPRDFRPDKAMLDTGETLTLSWDGSPDFTYEIVFPGGRSLVSGGTWSPPTPRRATTYILVATDPTTGKQHFLTTTVQVRHPVLESLTATDGIDTPWIQGTDHKGRVTFTDTGVEIFDNTGGQGTVTADKALLNGVNTEWVQGRGADDGKITFPRDGLDVRQGSGAWGTVHADKADVDGVNTKWVQGRHKDDGWISFPKEGLNVYRAGTHEWGTVFARHHGMASGKTPPGQGWRVYAPDSICIDVDTSAGQFTGDPVYLTSIGGAGGMQYDLVGTSAVYDITTSKFSVYLKWRDDRELTPAMAQQFGWYINWIGYDAP</sequence>
<evidence type="ECO:0000313" key="1">
    <source>
        <dbReference type="EMBL" id="MFC6080152.1"/>
    </source>
</evidence>
<dbReference type="EMBL" id="JBHSRF010000003">
    <property type="protein sequence ID" value="MFC6080152.1"/>
    <property type="molecule type" value="Genomic_DNA"/>
</dbReference>
<evidence type="ECO:0000313" key="2">
    <source>
        <dbReference type="Proteomes" id="UP001596137"/>
    </source>
</evidence>